<dbReference type="PANTHER" id="PTHR34786:SF1">
    <property type="entry name" value="OS09G0504900 PROTEIN"/>
    <property type="match status" value="1"/>
</dbReference>
<dbReference type="AlphaFoldDB" id="A0A445JMN3"/>
<organism evidence="3 4">
    <name type="scientific">Glycine soja</name>
    <name type="common">Wild soybean</name>
    <dbReference type="NCBI Taxonomy" id="3848"/>
    <lineage>
        <taxon>Eukaryota</taxon>
        <taxon>Viridiplantae</taxon>
        <taxon>Streptophyta</taxon>
        <taxon>Embryophyta</taxon>
        <taxon>Tracheophyta</taxon>
        <taxon>Spermatophyta</taxon>
        <taxon>Magnoliopsida</taxon>
        <taxon>eudicotyledons</taxon>
        <taxon>Gunneridae</taxon>
        <taxon>Pentapetalae</taxon>
        <taxon>rosids</taxon>
        <taxon>fabids</taxon>
        <taxon>Fabales</taxon>
        <taxon>Fabaceae</taxon>
        <taxon>Papilionoideae</taxon>
        <taxon>50 kb inversion clade</taxon>
        <taxon>NPAAA clade</taxon>
        <taxon>indigoferoid/millettioid clade</taxon>
        <taxon>Phaseoleae</taxon>
        <taxon>Glycine</taxon>
        <taxon>Glycine subgen. Soja</taxon>
    </lineage>
</organism>
<name>A0A445JMN3_GLYSO</name>
<feature type="region of interest" description="Disordered" evidence="1">
    <location>
        <begin position="322"/>
        <end position="341"/>
    </location>
</feature>
<dbReference type="PANTHER" id="PTHR34786">
    <property type="entry name" value="OS09G0504900 PROTEIN"/>
    <property type="match status" value="1"/>
</dbReference>
<dbReference type="Pfam" id="PF14780">
    <property type="entry name" value="NEPRO_N"/>
    <property type="match status" value="1"/>
</dbReference>
<evidence type="ECO:0000259" key="2">
    <source>
        <dbReference type="Pfam" id="PF14780"/>
    </source>
</evidence>
<evidence type="ECO:0000313" key="4">
    <source>
        <dbReference type="Proteomes" id="UP000289340"/>
    </source>
</evidence>
<evidence type="ECO:0000256" key="1">
    <source>
        <dbReference type="SAM" id="MobiDB-lite"/>
    </source>
</evidence>
<dbReference type="Proteomes" id="UP000289340">
    <property type="component" value="Chromosome 8"/>
</dbReference>
<gene>
    <name evidence="3" type="ORF">D0Y65_022221</name>
</gene>
<proteinExistence type="predicted"/>
<dbReference type="InterPro" id="IPR027951">
    <property type="entry name" value="Nepro_N"/>
</dbReference>
<accession>A0A445JMN3</accession>
<dbReference type="EMBL" id="QZWG01000008">
    <property type="protein sequence ID" value="RZB99721.1"/>
    <property type="molecule type" value="Genomic_DNA"/>
</dbReference>
<protein>
    <recommendedName>
        <fullName evidence="2">Nucleolus and neural progenitor protein-like N-terminal domain-containing protein</fullName>
    </recommendedName>
</protein>
<feature type="domain" description="Nucleolus and neural progenitor protein-like N-terminal" evidence="2">
    <location>
        <begin position="7"/>
        <end position="163"/>
    </location>
</feature>
<evidence type="ECO:0000313" key="3">
    <source>
        <dbReference type="EMBL" id="RZB99721.1"/>
    </source>
</evidence>
<keyword evidence="4" id="KW-1185">Reference proteome</keyword>
<reference evidence="3 4" key="1">
    <citation type="submission" date="2018-09" db="EMBL/GenBank/DDBJ databases">
        <title>A high-quality reference genome of wild soybean provides a powerful tool to mine soybean genomes.</title>
        <authorList>
            <person name="Xie M."/>
            <person name="Chung C.Y.L."/>
            <person name="Li M.-W."/>
            <person name="Wong F.-L."/>
            <person name="Chan T.-F."/>
            <person name="Lam H.-M."/>
        </authorList>
    </citation>
    <scope>NUCLEOTIDE SEQUENCE [LARGE SCALE GENOMIC DNA]</scope>
    <source>
        <strain evidence="4">cv. W05</strain>
        <tissue evidence="3">Hypocotyl of etiolated seedlings</tissue>
    </source>
</reference>
<comment type="caution">
    <text evidence="3">The sequence shown here is derived from an EMBL/GenBank/DDBJ whole genome shotgun (WGS) entry which is preliminary data.</text>
</comment>
<sequence>MGTEFETIEARITSMLPQLQSECGILQRMVYKNKNQHRRSSYFQRLLKVRRDLRLLQSANMEELVSSCLLVIKGDRPKQKLHLLGSLKRRKCDGDKHNFMERLLGAARLLAEMVEPILKAASEVSVLFAQSFFMGFSVTIMALLARLRVLVQQILLDVVSLFNMVSSLSISKQSIKITHNGIEVFRDFYPVSDDFVTLECVWKSDKFILLERKHKTNDESHVEDSGGNVSVQTSDVNYNSIESFLGDKLLNLITCGYDLYSIASLVLLNDQLFHERVEADVVAKEDPNHIDDMNADLLTGSSQIDDKETRYSDQDTTKAFINESSQEAGLPASSRSSTNDKLQSCPKKVAFVSIKNLTLMRHKS</sequence>